<dbReference type="EMBL" id="BAAAPN010000051">
    <property type="protein sequence ID" value="GAA1762596.1"/>
    <property type="molecule type" value="Genomic_DNA"/>
</dbReference>
<keyword evidence="2" id="KW-0812">Transmembrane</keyword>
<feature type="compositionally biased region" description="Polar residues" evidence="1">
    <location>
        <begin position="57"/>
        <end position="67"/>
    </location>
</feature>
<name>A0ABN2KQL2_9MICO</name>
<accession>A0ABN2KQL2</accession>
<evidence type="ECO:0000313" key="4">
    <source>
        <dbReference type="Proteomes" id="UP001501475"/>
    </source>
</evidence>
<dbReference type="Proteomes" id="UP001501475">
    <property type="component" value="Unassembled WGS sequence"/>
</dbReference>
<organism evidence="3 4">
    <name type="scientific">Nostocoides vanveenii</name>
    <dbReference type="NCBI Taxonomy" id="330835"/>
    <lineage>
        <taxon>Bacteria</taxon>
        <taxon>Bacillati</taxon>
        <taxon>Actinomycetota</taxon>
        <taxon>Actinomycetes</taxon>
        <taxon>Micrococcales</taxon>
        <taxon>Intrasporangiaceae</taxon>
        <taxon>Nostocoides</taxon>
    </lineage>
</organism>
<protein>
    <submittedName>
        <fullName evidence="3">Uncharacterized protein</fullName>
    </submittedName>
</protein>
<comment type="caution">
    <text evidence="3">The sequence shown here is derived from an EMBL/GenBank/DDBJ whole genome shotgun (WGS) entry which is preliminary data.</text>
</comment>
<reference evidence="3 4" key="1">
    <citation type="journal article" date="2019" name="Int. J. Syst. Evol. Microbiol.">
        <title>The Global Catalogue of Microorganisms (GCM) 10K type strain sequencing project: providing services to taxonomists for standard genome sequencing and annotation.</title>
        <authorList>
            <consortium name="The Broad Institute Genomics Platform"/>
            <consortium name="The Broad Institute Genome Sequencing Center for Infectious Disease"/>
            <person name="Wu L."/>
            <person name="Ma J."/>
        </authorList>
    </citation>
    <scope>NUCLEOTIDE SEQUENCE [LARGE SCALE GENOMIC DNA]</scope>
    <source>
        <strain evidence="3 4">JCM 15591</strain>
    </source>
</reference>
<gene>
    <name evidence="3" type="ORF">GCM10009810_22390</name>
</gene>
<feature type="compositionally biased region" description="Low complexity" evidence="1">
    <location>
        <begin position="68"/>
        <end position="79"/>
    </location>
</feature>
<evidence type="ECO:0000313" key="3">
    <source>
        <dbReference type="EMBL" id="GAA1762596.1"/>
    </source>
</evidence>
<evidence type="ECO:0000256" key="1">
    <source>
        <dbReference type="SAM" id="MobiDB-lite"/>
    </source>
</evidence>
<keyword evidence="2" id="KW-1133">Transmembrane helix</keyword>
<feature type="region of interest" description="Disordered" evidence="1">
    <location>
        <begin position="57"/>
        <end position="79"/>
    </location>
</feature>
<sequence length="394" mass="39625">MEESGLTRVRDAAISGGVPRRRRATAARAGAAGAAVLTVAGVAFVVGPGNLIARQAPSTAAPASNQGATAPSSTATTTRAAKDLSRSINATGVFAYDLPDPSTIDLPAGVNAGAKTYVQGDRSDANLDGMTGGCFLGDTDGVERRLPVAGRTGDFRHGASGGATLAAAGFTTGTGAAAFDDYAANRLWCARWDDPAQAWTTSAGPGWIKERSQPRLSDPTDIRHLALAAVRVGDVIVTGSAVDSTAAQARTIATGLAEAAAQRLAGLAFPPATGAVLGASDQAPNAASAIGAQPAAAQSAREGSDSFGDVFTAQAQLPWGATYAGVPLTGAGTPPALGPLGCNNPTNAPVEERTPLAGVQRDAEVIGRRQPAWLPEATAYIDGTLPRLMALPPR</sequence>
<keyword evidence="2" id="KW-0472">Membrane</keyword>
<keyword evidence="4" id="KW-1185">Reference proteome</keyword>
<feature type="transmembrane region" description="Helical" evidence="2">
    <location>
        <begin position="29"/>
        <end position="47"/>
    </location>
</feature>
<evidence type="ECO:0000256" key="2">
    <source>
        <dbReference type="SAM" id="Phobius"/>
    </source>
</evidence>
<proteinExistence type="predicted"/>